<accession>A0A2A6C0M9</accession>
<accession>A0A8R1Z6N5</accession>
<sequence>MEATHGPWRVGLLYTIGIISGLLILKGPIVRKRSQRLNNLVFVVFVFAMSIRTRTHPVTGRLQFGFAVSVAGIQSNVQIINQESLYYYYYL</sequence>
<reference evidence="2" key="1">
    <citation type="journal article" date="2008" name="Nat. Genet.">
        <title>The Pristionchus pacificus genome provides a unique perspective on nematode lifestyle and parasitism.</title>
        <authorList>
            <person name="Dieterich C."/>
            <person name="Clifton S.W."/>
            <person name="Schuster L.N."/>
            <person name="Chinwalla A."/>
            <person name="Delehaunty K."/>
            <person name="Dinkelacker I."/>
            <person name="Fulton L."/>
            <person name="Fulton R."/>
            <person name="Godfrey J."/>
            <person name="Minx P."/>
            <person name="Mitreva M."/>
            <person name="Roeseler W."/>
            <person name="Tian H."/>
            <person name="Witte H."/>
            <person name="Yang S.P."/>
            <person name="Wilson R.K."/>
            <person name="Sommer R.J."/>
        </authorList>
    </citation>
    <scope>NUCLEOTIDE SEQUENCE [LARGE SCALE GENOMIC DNA]</scope>
    <source>
        <strain evidence="2">PS312</strain>
    </source>
</reference>
<name>A0A2A6C0M9_PRIPA</name>
<keyword evidence="2" id="KW-1185">Reference proteome</keyword>
<evidence type="ECO:0000313" key="2">
    <source>
        <dbReference type="Proteomes" id="UP000005239"/>
    </source>
</evidence>
<proteinExistence type="predicted"/>
<dbReference type="EnsemblMetazoa" id="PPA42261.1">
    <property type="protein sequence ID" value="PPA42261.1"/>
    <property type="gene ID" value="WBGene00280630"/>
</dbReference>
<evidence type="ECO:0000313" key="1">
    <source>
        <dbReference type="EnsemblMetazoa" id="PPA42261.1"/>
    </source>
</evidence>
<organism evidence="1 2">
    <name type="scientific">Pristionchus pacificus</name>
    <name type="common">Parasitic nematode worm</name>
    <dbReference type="NCBI Taxonomy" id="54126"/>
    <lineage>
        <taxon>Eukaryota</taxon>
        <taxon>Metazoa</taxon>
        <taxon>Ecdysozoa</taxon>
        <taxon>Nematoda</taxon>
        <taxon>Chromadorea</taxon>
        <taxon>Rhabditida</taxon>
        <taxon>Rhabditina</taxon>
        <taxon>Diplogasteromorpha</taxon>
        <taxon>Diplogasteroidea</taxon>
        <taxon>Neodiplogasteridae</taxon>
        <taxon>Pristionchus</taxon>
    </lineage>
</organism>
<reference evidence="1" key="2">
    <citation type="submission" date="2022-06" db="UniProtKB">
        <authorList>
            <consortium name="EnsemblMetazoa"/>
        </authorList>
    </citation>
    <scope>IDENTIFICATION</scope>
    <source>
        <strain evidence="1">PS312</strain>
    </source>
</reference>
<protein>
    <submittedName>
        <fullName evidence="1">Uncharacterized protein</fullName>
    </submittedName>
</protein>
<gene>
    <name evidence="1" type="primary">WBGene00280630</name>
</gene>
<dbReference type="Proteomes" id="UP000005239">
    <property type="component" value="Unassembled WGS sequence"/>
</dbReference>
<dbReference type="AlphaFoldDB" id="A0A2A6C0M9"/>